<dbReference type="SUPFAM" id="SSF53335">
    <property type="entry name" value="S-adenosyl-L-methionine-dependent methyltransferases"/>
    <property type="match status" value="1"/>
</dbReference>
<evidence type="ECO:0000256" key="5">
    <source>
        <dbReference type="ARBA" id="ARBA00048763"/>
    </source>
</evidence>
<dbReference type="EMBL" id="GG662522">
    <property type="protein sequence ID" value="EAR85120.2"/>
    <property type="molecule type" value="Genomic_DNA"/>
</dbReference>
<gene>
    <name evidence="9" type="ORF">TTHERM_00530780</name>
</gene>
<dbReference type="GO" id="GO:0071164">
    <property type="term" value="F:RNA cap trimethylguanosine synthase activity"/>
    <property type="evidence" value="ECO:0007669"/>
    <property type="project" value="TreeGrafter"/>
</dbReference>
<comment type="catalytic activity">
    <reaction evidence="4">
        <text>a 5'-end (N(7)-methyl 5'-triphosphoguanosine)-ribonucleoside in snoRNA + S-adenosyl-L-methionine = a 5'-end (N(2),N(7)-dimethyl 5'-triphosphoguanosine)-ribonucleoside in snoRNA + S-adenosyl-L-homocysteine + H(+)</text>
        <dbReference type="Rhea" id="RHEA:78475"/>
        <dbReference type="Rhea" id="RHEA-COMP:19086"/>
        <dbReference type="Rhea" id="RHEA-COMP:19088"/>
        <dbReference type="ChEBI" id="CHEBI:15378"/>
        <dbReference type="ChEBI" id="CHEBI:57856"/>
        <dbReference type="ChEBI" id="CHEBI:59789"/>
        <dbReference type="ChEBI" id="CHEBI:156461"/>
        <dbReference type="ChEBI" id="CHEBI:172880"/>
    </reaction>
    <physiologicalReaction direction="left-to-right" evidence="4">
        <dbReference type="Rhea" id="RHEA:78476"/>
    </physiologicalReaction>
</comment>
<evidence type="ECO:0000256" key="8">
    <source>
        <dbReference type="SAM" id="MobiDB-lite"/>
    </source>
</evidence>
<comment type="catalytic activity">
    <reaction evidence="6">
        <text>a 5'-end (N(7)-methyl 5'-triphosphoguanosine)-ribonucleoside in snRNA + S-adenosyl-L-methionine = a 5'-end (N(2),N(7)-dimethyl 5'-triphosphoguanosine)-ribonucleoside in snRNA + S-adenosyl-L-homocysteine + H(+)</text>
        <dbReference type="Rhea" id="RHEA:78471"/>
        <dbReference type="Rhea" id="RHEA-COMP:19085"/>
        <dbReference type="Rhea" id="RHEA-COMP:19087"/>
        <dbReference type="ChEBI" id="CHEBI:15378"/>
        <dbReference type="ChEBI" id="CHEBI:57856"/>
        <dbReference type="ChEBI" id="CHEBI:59789"/>
        <dbReference type="ChEBI" id="CHEBI:156461"/>
        <dbReference type="ChEBI" id="CHEBI:172880"/>
    </reaction>
    <physiologicalReaction direction="left-to-right" evidence="6">
        <dbReference type="Rhea" id="RHEA:78472"/>
    </physiologicalReaction>
</comment>
<dbReference type="RefSeq" id="XP_001032783.2">
    <property type="nucleotide sequence ID" value="XM_001032783.2"/>
</dbReference>
<dbReference type="PANTHER" id="PTHR14741:SF32">
    <property type="entry name" value="TRIMETHYLGUANOSINE SYNTHASE"/>
    <property type="match status" value="1"/>
</dbReference>
<proteinExistence type="inferred from homology"/>
<dbReference type="eggNOG" id="KOG2730">
    <property type="taxonomic scope" value="Eukaryota"/>
</dbReference>
<evidence type="ECO:0000256" key="1">
    <source>
        <dbReference type="ARBA" id="ARBA00018517"/>
    </source>
</evidence>
<dbReference type="GeneID" id="7835392"/>
<feature type="region of interest" description="Disordered" evidence="8">
    <location>
        <begin position="133"/>
        <end position="161"/>
    </location>
</feature>
<comment type="catalytic activity">
    <reaction evidence="5">
        <text>a 5'-end (N(2),N(7)-dimethyl 5'-triphosphoguanosine)-ribonucleoside in snRNA + S-adenosyl-L-methionine = a 5'-end (N(2),N(2),N(7)-trimethyl 5'-triphosphoguanosine)-ribonucleoside in snRNA + S-adenosyl-L-homocysteine + H(+)</text>
        <dbReference type="Rhea" id="RHEA:78479"/>
        <dbReference type="Rhea" id="RHEA-COMP:19087"/>
        <dbReference type="Rhea" id="RHEA-COMP:19089"/>
        <dbReference type="ChEBI" id="CHEBI:15378"/>
        <dbReference type="ChEBI" id="CHEBI:57856"/>
        <dbReference type="ChEBI" id="CHEBI:59789"/>
        <dbReference type="ChEBI" id="CHEBI:167623"/>
        <dbReference type="ChEBI" id="CHEBI:172880"/>
    </reaction>
    <physiologicalReaction direction="left-to-right" evidence="5">
        <dbReference type="Rhea" id="RHEA:78480"/>
    </physiologicalReaction>
</comment>
<sequence>MIIENGELSSPLMNANEQKNNQQQKQRKKSLFQKIFGCCLERTSKSRINTADNEQNQEDDDSEKYHGFSPSNQITGTNQQQNQDQNENNQQGNVIKSLSQDKREKLFGINPNQSYKGGKNLLDQQGGVQNQAYQNQQNSKAGDKKKTNKKQKKAKEQAINYDSNSIYDSSSGYDVSQASNHTTDLRSSSLSTKTHNYDFDVSNYGTGQIFLLGKILQLMVLVKDQKYVIDYASNNLPDDFRNYTNSTASKELHQINSLSGNYQSMTFRDNSSYFNMKSLSNLNIKTLSQYEFNPDTIKYYRRRQVYFSKYTQGICVDAKCWPFLIPECIVQHIARRASQSNRRESIVDVSCAVGQFSIAFSNQINQVIAIEKDPIRYQFARNNASIYNVQNCKYDQNERMSFNEGVLFYQDTSFLEEQFQTNANLSDIVFIAPHLLSENINKIQNYDDPYFQSSYFYDSLRLYLKKAFKIAPQVILFTPRNVKIIDIVDLFTDAIKENLNKVKKCSIEIEKHFVNDHLKYICFYFGEFGREEISSQQEFKYINQQLEKCYTINNNKQKYQKQTSIQKNKPIRIHQQVFNELGKFQLLNIVYKFNFSFKIENMKISEDQTLLSLFYAYLISHNFMSQARISYMISRKQYTNSNLSSNTNNFTISILKDDENNLNKQGKPLNDSILRRVSSFTIQQASQIKNSSNNILLPPSRTATQTQSNQEENTSQLDNQISKQFDQINPNTTWDEEYKQESQGSKFSNFVGSIDSQKANNLLESRNTERTLSSNSNLFRSTTNDQNNYRNTRIVYQNQKENRENNKKKFSRNGHRTLTNLQRKNNLQSMENILDDFDDKEVINKHYNQTESDENIGDANNQEQFFSETDSEEDYEYEYEDDSSFNKNQMNASQITNNQLSFLHKTQRVYESKLEGYSDRTRGPNDIKKSQLSNSSQQTQDQDQLVVFHFNFFEQNKNDLSFNMNTSFNLMNTSRLIAQEMGQDQNQSQLKTGKTKDRSNFIQNENDAVSFDSDQKCDQITYTVQNCNM</sequence>
<feature type="region of interest" description="Disordered" evidence="8">
    <location>
        <begin position="914"/>
        <end position="940"/>
    </location>
</feature>
<evidence type="ECO:0000256" key="7">
    <source>
        <dbReference type="ARBA" id="ARBA00049790"/>
    </source>
</evidence>
<comment type="similarity">
    <text evidence="2">Belongs to the methyltransferase superfamily. Trimethylguanosine synthase family.</text>
</comment>
<dbReference type="AlphaFoldDB" id="I7MGF8"/>
<name>I7MGF8_TETTS</name>
<keyword evidence="9" id="KW-0489">Methyltransferase</keyword>
<evidence type="ECO:0000313" key="10">
    <source>
        <dbReference type="Proteomes" id="UP000009168"/>
    </source>
</evidence>
<dbReference type="OrthoDB" id="194443at2759"/>
<dbReference type="PANTHER" id="PTHR14741">
    <property type="entry name" value="S-ADENOSYLMETHIONINE-DEPENDENT METHYLTRANSFERASE RELATED"/>
    <property type="match status" value="1"/>
</dbReference>
<dbReference type="Pfam" id="PF09445">
    <property type="entry name" value="Methyltransf_15"/>
    <property type="match status" value="1"/>
</dbReference>
<reference evidence="10" key="1">
    <citation type="journal article" date="2006" name="PLoS Biol.">
        <title>Macronuclear genome sequence of the ciliate Tetrahymena thermophila, a model eukaryote.</title>
        <authorList>
            <person name="Eisen J.A."/>
            <person name="Coyne R.S."/>
            <person name="Wu M."/>
            <person name="Wu D."/>
            <person name="Thiagarajan M."/>
            <person name="Wortman J.R."/>
            <person name="Badger J.H."/>
            <person name="Ren Q."/>
            <person name="Amedeo P."/>
            <person name="Jones K.M."/>
            <person name="Tallon L.J."/>
            <person name="Delcher A.L."/>
            <person name="Salzberg S.L."/>
            <person name="Silva J.C."/>
            <person name="Haas B.J."/>
            <person name="Majoros W.H."/>
            <person name="Farzad M."/>
            <person name="Carlton J.M."/>
            <person name="Smith R.K. Jr."/>
            <person name="Garg J."/>
            <person name="Pearlman R.E."/>
            <person name="Karrer K.M."/>
            <person name="Sun L."/>
            <person name="Manning G."/>
            <person name="Elde N.C."/>
            <person name="Turkewitz A.P."/>
            <person name="Asai D.J."/>
            <person name="Wilkes D.E."/>
            <person name="Wang Y."/>
            <person name="Cai H."/>
            <person name="Collins K."/>
            <person name="Stewart B.A."/>
            <person name="Lee S.R."/>
            <person name="Wilamowska K."/>
            <person name="Weinberg Z."/>
            <person name="Ruzzo W.L."/>
            <person name="Wloga D."/>
            <person name="Gaertig J."/>
            <person name="Frankel J."/>
            <person name="Tsao C.-C."/>
            <person name="Gorovsky M.A."/>
            <person name="Keeling P.J."/>
            <person name="Waller R.F."/>
            <person name="Patron N.J."/>
            <person name="Cherry J.M."/>
            <person name="Stover N.A."/>
            <person name="Krieger C.J."/>
            <person name="del Toro C."/>
            <person name="Ryder H.F."/>
            <person name="Williamson S.C."/>
            <person name="Barbeau R.A."/>
            <person name="Hamilton E.P."/>
            <person name="Orias E."/>
        </authorList>
    </citation>
    <scope>NUCLEOTIDE SEQUENCE [LARGE SCALE GENOMIC DNA]</scope>
    <source>
        <strain evidence="10">SB210</strain>
    </source>
</reference>
<feature type="compositionally biased region" description="Low complexity" evidence="8">
    <location>
        <begin position="14"/>
        <end position="24"/>
    </location>
</feature>
<feature type="compositionally biased region" description="Basic and acidic residues" evidence="8">
    <location>
        <begin position="914"/>
        <end position="929"/>
    </location>
</feature>
<accession>I7MGF8</accession>
<feature type="compositionally biased region" description="Low complexity" evidence="8">
    <location>
        <begin position="930"/>
        <end position="940"/>
    </location>
</feature>
<dbReference type="InterPro" id="IPR029063">
    <property type="entry name" value="SAM-dependent_MTases_sf"/>
</dbReference>
<protein>
    <recommendedName>
        <fullName evidence="1">Trimethylguanosine synthase</fullName>
    </recommendedName>
    <alternativeName>
        <fullName evidence="7">Cap-specific guanine-N(2) methyltransferase</fullName>
    </alternativeName>
</protein>
<dbReference type="InterPro" id="IPR019012">
    <property type="entry name" value="RNA_cap_Gua-N2-MeTrfase"/>
</dbReference>
<evidence type="ECO:0000256" key="4">
    <source>
        <dbReference type="ARBA" id="ARBA00048740"/>
    </source>
</evidence>
<dbReference type="Proteomes" id="UP000009168">
    <property type="component" value="Unassembled WGS sequence"/>
</dbReference>
<feature type="region of interest" description="Disordered" evidence="8">
    <location>
        <begin position="691"/>
        <end position="721"/>
    </location>
</feature>
<comment type="catalytic activity">
    <reaction evidence="3">
        <text>a 5'-end (N(2),N(7)-dimethyl 5'-triphosphoguanosine)-ribonucleoside in snoRNA + S-adenosyl-L-methionine = a 5'-end (N(2),N(2),N(7)-trimethyl 5'-triphosphoguanosine)-ribonucleoside in snoRNA + S-adenosyl-L-homocysteine + H(+)</text>
        <dbReference type="Rhea" id="RHEA:78507"/>
        <dbReference type="Rhea" id="RHEA-COMP:19088"/>
        <dbReference type="Rhea" id="RHEA-COMP:19090"/>
        <dbReference type="ChEBI" id="CHEBI:15378"/>
        <dbReference type="ChEBI" id="CHEBI:57856"/>
        <dbReference type="ChEBI" id="CHEBI:59789"/>
        <dbReference type="ChEBI" id="CHEBI:167623"/>
        <dbReference type="ChEBI" id="CHEBI:172880"/>
    </reaction>
    <physiologicalReaction direction="left-to-right" evidence="3">
        <dbReference type="Rhea" id="RHEA:78508"/>
    </physiologicalReaction>
</comment>
<dbReference type="KEGG" id="tet:TTHERM_00530780"/>
<evidence type="ECO:0000256" key="6">
    <source>
        <dbReference type="ARBA" id="ARBA00049075"/>
    </source>
</evidence>
<organism evidence="9 10">
    <name type="scientific">Tetrahymena thermophila (strain SB210)</name>
    <dbReference type="NCBI Taxonomy" id="312017"/>
    <lineage>
        <taxon>Eukaryota</taxon>
        <taxon>Sar</taxon>
        <taxon>Alveolata</taxon>
        <taxon>Ciliophora</taxon>
        <taxon>Intramacronucleata</taxon>
        <taxon>Oligohymenophorea</taxon>
        <taxon>Hymenostomatida</taxon>
        <taxon>Tetrahymenina</taxon>
        <taxon>Tetrahymenidae</taxon>
        <taxon>Tetrahymena</taxon>
    </lineage>
</organism>
<dbReference type="InParanoid" id="I7MGF8"/>
<evidence type="ECO:0000256" key="2">
    <source>
        <dbReference type="ARBA" id="ARBA00025783"/>
    </source>
</evidence>
<feature type="region of interest" description="Disordered" evidence="8">
    <location>
        <begin position="45"/>
        <end position="89"/>
    </location>
</feature>
<feature type="region of interest" description="Disordered" evidence="8">
    <location>
        <begin position="761"/>
        <end position="789"/>
    </location>
</feature>
<dbReference type="Gene3D" id="3.40.50.150">
    <property type="entry name" value="Vaccinia Virus protein VP39"/>
    <property type="match status" value="1"/>
</dbReference>
<dbReference type="STRING" id="312017.I7MGF8"/>
<feature type="compositionally biased region" description="Low complexity" evidence="8">
    <location>
        <begin position="72"/>
        <end position="89"/>
    </location>
</feature>
<keyword evidence="10" id="KW-1185">Reference proteome</keyword>
<feature type="region of interest" description="Disordered" evidence="8">
    <location>
        <begin position="1"/>
        <end position="28"/>
    </location>
</feature>
<evidence type="ECO:0000256" key="3">
    <source>
        <dbReference type="ARBA" id="ARBA00047418"/>
    </source>
</evidence>
<evidence type="ECO:0000313" key="9">
    <source>
        <dbReference type="EMBL" id="EAR85120.2"/>
    </source>
</evidence>
<keyword evidence="9" id="KW-0808">Transferase</keyword>
<dbReference type="GO" id="GO:0005634">
    <property type="term" value="C:nucleus"/>
    <property type="evidence" value="ECO:0007669"/>
    <property type="project" value="TreeGrafter"/>
</dbReference>